<evidence type="ECO:0000313" key="4">
    <source>
        <dbReference type="EMBL" id="MSS83688.1"/>
    </source>
</evidence>
<dbReference type="InterPro" id="IPR027787">
    <property type="entry name" value="Alpha/beta-hydrolase_catalytic"/>
</dbReference>
<feature type="transmembrane region" description="Helical" evidence="1">
    <location>
        <begin position="31"/>
        <end position="52"/>
    </location>
</feature>
<proteinExistence type="predicted"/>
<gene>
    <name evidence="4" type="ORF">FYJ24_02700</name>
</gene>
<dbReference type="Proteomes" id="UP000470875">
    <property type="component" value="Unassembled WGS sequence"/>
</dbReference>
<sequence>MFHLSFSLLGVLMAVVMYAVSVSPSLLPRPWWWHAFVSGIALTMGYCLGWLVENVGTGLLRFLDIHITASAFATRLLMWCGLAALSLWALRLIVLSAFAMNREARMIGATPQTLGRYFLGVLGSLVMFATLMVLVGIIVALYIKGVNMLAPFMPHMVAAVVQGIITVVVVLLIANKIVFRFIMKIFAHDAAKRDNRIVSSVNRPSQPERSASPESLCSWQSVGAQGRAFLSRGAHVEGIQQLMGGPAMEPIRLYTGRSPHAGDYQSSADLLVREMERTGALDRSVLLIYFTTGSGWVDEWSVQPMEYLTRGDCATVTMQYSYLFSAAILTTEMETCRESSRVLLRTVMDYVKKRPRESRPFIVVAGESLGAEGAQWPFEGVDELLDQVDGALFVGAPATAPLSRLVTESRHRGSPEVAPVYDSGKNVRFINQPDHLDKDIYGREYGRWFFPRVVFVQHASDPVVWYRPRTMIWEPDWIRERAGLDVSPYIRFTPFVTFLQIIADLPMAGMAPAGHGHTYQEELAFVWVRLLGLGEKEAPYRGSVLSFSEAKITEMNLVIREQLGVTGR</sequence>
<organism evidence="4 5">
    <name type="scientific">Scrofimicrobium canadense</name>
    <dbReference type="NCBI Taxonomy" id="2652290"/>
    <lineage>
        <taxon>Bacteria</taxon>
        <taxon>Bacillati</taxon>
        <taxon>Actinomycetota</taxon>
        <taxon>Actinomycetes</taxon>
        <taxon>Actinomycetales</taxon>
        <taxon>Actinomycetaceae</taxon>
        <taxon>Scrofimicrobium</taxon>
    </lineage>
</organism>
<protein>
    <recommendedName>
        <fullName evidence="6">Alpha/beta-hydrolase family protein</fullName>
    </recommendedName>
</protein>
<feature type="domain" description="Alpha/beta-hydrolase catalytic" evidence="2">
    <location>
        <begin position="251"/>
        <end position="532"/>
    </location>
</feature>
<feature type="transmembrane region" description="Helical" evidence="1">
    <location>
        <begin position="6"/>
        <end position="24"/>
    </location>
</feature>
<name>A0A6N7W6B2_9ACTO</name>
<keyword evidence="1" id="KW-1133">Transmembrane helix</keyword>
<dbReference type="Pfam" id="PF10081">
    <property type="entry name" value="Abhydrolase_9"/>
    <property type="match status" value="1"/>
</dbReference>
<comment type="caution">
    <text evidence="4">The sequence shown here is derived from an EMBL/GenBank/DDBJ whole genome shotgun (WGS) entry which is preliminary data.</text>
</comment>
<reference evidence="4 5" key="1">
    <citation type="submission" date="2019-08" db="EMBL/GenBank/DDBJ databases">
        <title>In-depth cultivation of the pig gut microbiome towards novel bacterial diversity and tailored functional studies.</title>
        <authorList>
            <person name="Wylensek D."/>
            <person name="Hitch T.C.A."/>
            <person name="Clavel T."/>
        </authorList>
    </citation>
    <scope>NUCLEOTIDE SEQUENCE [LARGE SCALE GENOMIC DNA]</scope>
    <source>
        <strain evidence="4 5">WB03_NA08</strain>
    </source>
</reference>
<feature type="domain" description="Alpha/beta-hydrolase N-terminal" evidence="3">
    <location>
        <begin position="23"/>
        <end position="233"/>
    </location>
</feature>
<feature type="transmembrane region" description="Helical" evidence="1">
    <location>
        <begin position="118"/>
        <end position="143"/>
    </location>
</feature>
<evidence type="ECO:0008006" key="6">
    <source>
        <dbReference type="Google" id="ProtNLM"/>
    </source>
</evidence>
<feature type="transmembrane region" description="Helical" evidence="1">
    <location>
        <begin position="155"/>
        <end position="174"/>
    </location>
</feature>
<dbReference type="AlphaFoldDB" id="A0A6N7W6B2"/>
<keyword evidence="5" id="KW-1185">Reference proteome</keyword>
<dbReference type="EMBL" id="VULO01000003">
    <property type="protein sequence ID" value="MSS83688.1"/>
    <property type="molecule type" value="Genomic_DNA"/>
</dbReference>
<accession>A0A6N7W6B2</accession>
<evidence type="ECO:0000259" key="2">
    <source>
        <dbReference type="Pfam" id="PF10081"/>
    </source>
</evidence>
<evidence type="ECO:0000313" key="5">
    <source>
        <dbReference type="Proteomes" id="UP000470875"/>
    </source>
</evidence>
<evidence type="ECO:0000259" key="3">
    <source>
        <dbReference type="Pfam" id="PF15420"/>
    </source>
</evidence>
<evidence type="ECO:0000256" key="1">
    <source>
        <dbReference type="SAM" id="Phobius"/>
    </source>
</evidence>
<keyword evidence="1" id="KW-0812">Transmembrane</keyword>
<keyword evidence="1" id="KW-0472">Membrane</keyword>
<feature type="transmembrane region" description="Helical" evidence="1">
    <location>
        <begin position="72"/>
        <end position="98"/>
    </location>
</feature>
<dbReference type="InterPro" id="IPR027788">
    <property type="entry name" value="Alpha/beta-hydrolase_N_dom"/>
</dbReference>
<dbReference type="Pfam" id="PF15420">
    <property type="entry name" value="Abhydrolase_9_N"/>
    <property type="match status" value="1"/>
</dbReference>